<feature type="transmembrane region" description="Helical" evidence="2">
    <location>
        <begin position="53"/>
        <end position="70"/>
    </location>
</feature>
<evidence type="ECO:0000313" key="3">
    <source>
        <dbReference type="EMBL" id="QHU29777.1"/>
    </source>
</evidence>
<sequence>MSDNDKDNNDVSDMDFVVDDTEDDTNDDTNDTKENETKKEKSTWLEATGFEDFIYATIKGIILLLIYLYFGTSYYLISKSAESQEGGLSGQDINGYPYTGNFSECKLSDLDVSDPISKWEFPYKNPVTCNAEANKHRPLYFRFVSWSISIIAYSFSTGRTYLNNVFTSIDETYTVLLGPILILLLLLVSSSFGWVSGIIGSFYNMNKLLPTCYFSVWFPFITLIAFIWGLSTYPILIGIYQFMAMAYYLILHASFNKLSIIENGIKTTTTGIPYILKRTITNTMFMFLAALISAYHAYSKLELVYAFPIIGWICYIIFTKLILI</sequence>
<keyword evidence="2" id="KW-0472">Membrane</keyword>
<feature type="transmembrane region" description="Helical" evidence="2">
    <location>
        <begin position="211"/>
        <end position="231"/>
    </location>
</feature>
<dbReference type="AlphaFoldDB" id="A0A6C0LH20"/>
<dbReference type="EMBL" id="MN740497">
    <property type="protein sequence ID" value="QHU29777.1"/>
    <property type="molecule type" value="Genomic_DNA"/>
</dbReference>
<feature type="transmembrane region" description="Helical" evidence="2">
    <location>
        <begin position="304"/>
        <end position="323"/>
    </location>
</feature>
<organism evidence="3">
    <name type="scientific">viral metagenome</name>
    <dbReference type="NCBI Taxonomy" id="1070528"/>
    <lineage>
        <taxon>unclassified sequences</taxon>
        <taxon>metagenomes</taxon>
        <taxon>organismal metagenomes</taxon>
    </lineage>
</organism>
<feature type="transmembrane region" description="Helical" evidence="2">
    <location>
        <begin position="237"/>
        <end position="258"/>
    </location>
</feature>
<evidence type="ECO:0000256" key="1">
    <source>
        <dbReference type="SAM" id="MobiDB-lite"/>
    </source>
</evidence>
<feature type="region of interest" description="Disordered" evidence="1">
    <location>
        <begin position="1"/>
        <end position="41"/>
    </location>
</feature>
<keyword evidence="2" id="KW-0812">Transmembrane</keyword>
<feature type="transmembrane region" description="Helical" evidence="2">
    <location>
        <begin position="176"/>
        <end position="199"/>
    </location>
</feature>
<feature type="compositionally biased region" description="Basic and acidic residues" evidence="1">
    <location>
        <begin position="30"/>
        <end position="41"/>
    </location>
</feature>
<proteinExistence type="predicted"/>
<name>A0A6C0LH20_9ZZZZ</name>
<evidence type="ECO:0008006" key="4">
    <source>
        <dbReference type="Google" id="ProtNLM"/>
    </source>
</evidence>
<reference evidence="3" key="1">
    <citation type="journal article" date="2020" name="Nature">
        <title>Giant virus diversity and host interactions through global metagenomics.</title>
        <authorList>
            <person name="Schulz F."/>
            <person name="Roux S."/>
            <person name="Paez-Espino D."/>
            <person name="Jungbluth S."/>
            <person name="Walsh D.A."/>
            <person name="Denef V.J."/>
            <person name="McMahon K.D."/>
            <person name="Konstantinidis K.T."/>
            <person name="Eloe-Fadrosh E.A."/>
            <person name="Kyrpides N.C."/>
            <person name="Woyke T."/>
        </authorList>
    </citation>
    <scope>NUCLEOTIDE SEQUENCE</scope>
    <source>
        <strain evidence="3">GVMAG-M-3300027810-10</strain>
    </source>
</reference>
<evidence type="ECO:0000256" key="2">
    <source>
        <dbReference type="SAM" id="Phobius"/>
    </source>
</evidence>
<keyword evidence="2" id="KW-1133">Transmembrane helix</keyword>
<accession>A0A6C0LH20</accession>
<feature type="compositionally biased region" description="Acidic residues" evidence="1">
    <location>
        <begin position="10"/>
        <end position="29"/>
    </location>
</feature>
<feature type="transmembrane region" description="Helical" evidence="2">
    <location>
        <begin position="279"/>
        <end position="298"/>
    </location>
</feature>
<feature type="transmembrane region" description="Helical" evidence="2">
    <location>
        <begin position="139"/>
        <end position="156"/>
    </location>
</feature>
<protein>
    <recommendedName>
        <fullName evidence="4">Yip1 domain-containing protein</fullName>
    </recommendedName>
</protein>